<organism evidence="1 2">
    <name type="scientific">Rotaria magnacalcarata</name>
    <dbReference type="NCBI Taxonomy" id="392030"/>
    <lineage>
        <taxon>Eukaryota</taxon>
        <taxon>Metazoa</taxon>
        <taxon>Spiralia</taxon>
        <taxon>Gnathifera</taxon>
        <taxon>Rotifera</taxon>
        <taxon>Eurotatoria</taxon>
        <taxon>Bdelloidea</taxon>
        <taxon>Philodinida</taxon>
        <taxon>Philodinidae</taxon>
        <taxon>Rotaria</taxon>
    </lineage>
</organism>
<proteinExistence type="predicted"/>
<dbReference type="AlphaFoldDB" id="A0A819CC15"/>
<sequence length="606" mass="69961">MATNDSQPPKGHKMSEDSAIRLRSRHSHMDVFKQVQNAKRDFGNKTKKVKPAMYLHPVGQIPDFQRFPNSKKFDSETVEQYLENAILYEDAAQLMEKRQEFAVIEDDFGPALEKMLKGGNPPSLENPMNACSEYDESNDITTHNKKSQATYGYFVERGVSEDDARAYAFAIAFYTGAYSALVSMEANVFARRLMTSNELNMNEISTSSNAAMIMYYLIKELIQKVRPSLLQGVMAELSSEKQNVIHPVVEGILQSLNLKLENNSNEYIIVVFINHDEDDLFWNLSMIFGEDRVKLFANIEESLRFINSCQDENIFLVISGTLGEIYAQRLVTISHIIGLYAYCMDNDKHATWTRKNRKIRYTMLNSAQFLTRIHADIKQLSGRWPFPAIPHRLQCIKTSYREMLEESRIYYKNSPIMLKQIDNFAQKYNSYNAIQEYTRETFLYRIINHALRTQNMEIIQKFSQFITDLHTQLHENYRKQYNSKIKPMCAVYRGQYLSENELQYLRSVCKSANPVIKFTTFCSASLDPEVSINFISSPTDCIPCLFEIIITDEYKIQESNAYDCTQAFADIASLSGILEEKEVLFSVLTHFRVIDVGDPKVQPDRP</sequence>
<dbReference type="SUPFAM" id="SSF56399">
    <property type="entry name" value="ADP-ribosylation"/>
    <property type="match status" value="1"/>
</dbReference>
<evidence type="ECO:0000313" key="1">
    <source>
        <dbReference type="EMBL" id="CAF3810039.1"/>
    </source>
</evidence>
<reference evidence="1" key="1">
    <citation type="submission" date="2021-02" db="EMBL/GenBank/DDBJ databases">
        <authorList>
            <person name="Nowell W R."/>
        </authorList>
    </citation>
    <scope>NUCLEOTIDE SEQUENCE</scope>
</reference>
<dbReference type="Gene3D" id="3.90.176.10">
    <property type="entry name" value="Toxin ADP-ribosyltransferase, Chain A, domain 1"/>
    <property type="match status" value="1"/>
</dbReference>
<name>A0A819CC15_9BILA</name>
<protein>
    <submittedName>
        <fullName evidence="1">Uncharacterized protein</fullName>
    </submittedName>
</protein>
<evidence type="ECO:0000313" key="2">
    <source>
        <dbReference type="Proteomes" id="UP000663842"/>
    </source>
</evidence>
<dbReference type="EMBL" id="CAJOBF010000392">
    <property type="protein sequence ID" value="CAF3810039.1"/>
    <property type="molecule type" value="Genomic_DNA"/>
</dbReference>
<gene>
    <name evidence="1" type="ORF">UXM345_LOCUS5323</name>
</gene>
<dbReference type="PROSITE" id="PS51996">
    <property type="entry name" value="TR_MART"/>
    <property type="match status" value="1"/>
</dbReference>
<dbReference type="Proteomes" id="UP000663842">
    <property type="component" value="Unassembled WGS sequence"/>
</dbReference>
<accession>A0A819CC15</accession>
<comment type="caution">
    <text evidence="1">The sequence shown here is derived from an EMBL/GenBank/DDBJ whole genome shotgun (WGS) entry which is preliminary data.</text>
</comment>